<dbReference type="PANTHER" id="PTHR43280">
    <property type="entry name" value="ARAC-FAMILY TRANSCRIPTIONAL REGULATOR"/>
    <property type="match status" value="1"/>
</dbReference>
<dbReference type="SUPFAM" id="SSF46689">
    <property type="entry name" value="Homeodomain-like"/>
    <property type="match status" value="2"/>
</dbReference>
<evidence type="ECO:0000256" key="3">
    <source>
        <dbReference type="ARBA" id="ARBA00023163"/>
    </source>
</evidence>
<evidence type="ECO:0000259" key="4">
    <source>
        <dbReference type="PROSITE" id="PS01124"/>
    </source>
</evidence>
<evidence type="ECO:0000256" key="1">
    <source>
        <dbReference type="ARBA" id="ARBA00023015"/>
    </source>
</evidence>
<accession>A0AB73T4X1</accession>
<dbReference type="InterPro" id="IPR018060">
    <property type="entry name" value="HTH_AraC"/>
</dbReference>
<dbReference type="GO" id="GO:0043565">
    <property type="term" value="F:sequence-specific DNA binding"/>
    <property type="evidence" value="ECO:0007669"/>
    <property type="project" value="InterPro"/>
</dbReference>
<sequence>MFDNIRFSTYYTKQTLTGANMRELNPFGGEEPDYIIRGSLFAISGNIKSLPAIPVSEHTMEHSYYVQTFSVMTCDEKYYTKRKDCDSYLILYTYEGEGVLEYEGKSYPQKPGDGFFIDCRKPHFYKTAGSKWVHSDLHFRGKPMGSVYEEYCSINGPAFKEPVTGKYQNMLEKLAVLLSVFSPYREFQISNLLSNIVTHILVSTSENAREGQSVPQNLRYLIQYMENHYFRELSLDFLASFSGISKFHLSREFHKYMGCPPKEYIIRLRMQNARFLLENTDMPAGRIAGMIGMKSESSFVQTFKKRVGATPGEYRKKYTHSGPLDAEELE</sequence>
<dbReference type="Gene3D" id="2.60.120.280">
    <property type="entry name" value="Regulatory protein AraC"/>
    <property type="match status" value="1"/>
</dbReference>
<dbReference type="PANTHER" id="PTHR43280:SF2">
    <property type="entry name" value="HTH-TYPE TRANSCRIPTIONAL REGULATOR EXSA"/>
    <property type="match status" value="1"/>
</dbReference>
<dbReference type="SMART" id="SM00342">
    <property type="entry name" value="HTH_ARAC"/>
    <property type="match status" value="1"/>
</dbReference>
<dbReference type="EMBL" id="QGGY01000005">
    <property type="protein sequence ID" value="PWJ76044.1"/>
    <property type="molecule type" value="Genomic_DNA"/>
</dbReference>
<dbReference type="AlphaFoldDB" id="A0AB73T4X1"/>
<dbReference type="Pfam" id="PF02311">
    <property type="entry name" value="AraC_binding"/>
    <property type="match status" value="1"/>
</dbReference>
<feature type="domain" description="HTH araC/xylS-type" evidence="4">
    <location>
        <begin position="219"/>
        <end position="317"/>
    </location>
</feature>
<keyword evidence="3" id="KW-0804">Transcription</keyword>
<keyword evidence="6" id="KW-1185">Reference proteome</keyword>
<name>A0AB73T4X1_9FIRM</name>
<keyword evidence="1" id="KW-0805">Transcription regulation</keyword>
<reference evidence="5 6" key="1">
    <citation type="submission" date="2018-05" db="EMBL/GenBank/DDBJ databases">
        <authorList>
            <person name="Goeker M."/>
            <person name="Huntemann M."/>
            <person name="Clum A."/>
            <person name="Pillay M."/>
            <person name="Palaniappan K."/>
            <person name="Varghese N."/>
            <person name="Mikhailova N."/>
            <person name="Stamatis D."/>
            <person name="Reddy T."/>
            <person name="Daum C."/>
            <person name="Shapiro N."/>
            <person name="Ivanova N."/>
            <person name="Kyrpides N."/>
            <person name="Woyke T."/>
        </authorList>
    </citation>
    <scope>NUCLEOTIDE SEQUENCE [LARGE SCALE GENOMIC DNA]</scope>
    <source>
        <strain evidence="5 6">DSM 26524</strain>
    </source>
</reference>
<dbReference type="PROSITE" id="PS01124">
    <property type="entry name" value="HTH_ARAC_FAMILY_2"/>
    <property type="match status" value="1"/>
</dbReference>
<evidence type="ECO:0000313" key="5">
    <source>
        <dbReference type="EMBL" id="PWJ76044.1"/>
    </source>
</evidence>
<dbReference type="Proteomes" id="UP000245412">
    <property type="component" value="Unassembled WGS sequence"/>
</dbReference>
<protein>
    <submittedName>
        <fullName evidence="5">AraC-like DNA-binding protein</fullName>
    </submittedName>
</protein>
<dbReference type="GO" id="GO:0003700">
    <property type="term" value="F:DNA-binding transcription factor activity"/>
    <property type="evidence" value="ECO:0007669"/>
    <property type="project" value="InterPro"/>
</dbReference>
<keyword evidence="2" id="KW-0238">DNA-binding</keyword>
<dbReference type="InterPro" id="IPR009057">
    <property type="entry name" value="Homeodomain-like_sf"/>
</dbReference>
<dbReference type="SUPFAM" id="SSF51215">
    <property type="entry name" value="Regulatory protein AraC"/>
    <property type="match status" value="1"/>
</dbReference>
<gene>
    <name evidence="5" type="ORF">C7383_10578</name>
</gene>
<dbReference type="Gene3D" id="1.10.10.60">
    <property type="entry name" value="Homeodomain-like"/>
    <property type="match status" value="2"/>
</dbReference>
<dbReference type="Pfam" id="PF12833">
    <property type="entry name" value="HTH_18"/>
    <property type="match status" value="1"/>
</dbReference>
<organism evidence="5 6">
    <name type="scientific">Murimonas intestini</name>
    <dbReference type="NCBI Taxonomy" id="1337051"/>
    <lineage>
        <taxon>Bacteria</taxon>
        <taxon>Bacillati</taxon>
        <taxon>Bacillota</taxon>
        <taxon>Clostridia</taxon>
        <taxon>Lachnospirales</taxon>
        <taxon>Lachnospiraceae</taxon>
        <taxon>Murimonas</taxon>
    </lineage>
</organism>
<dbReference type="InterPro" id="IPR037923">
    <property type="entry name" value="HTH-like"/>
</dbReference>
<evidence type="ECO:0000313" key="6">
    <source>
        <dbReference type="Proteomes" id="UP000245412"/>
    </source>
</evidence>
<evidence type="ECO:0000256" key="2">
    <source>
        <dbReference type="ARBA" id="ARBA00023125"/>
    </source>
</evidence>
<dbReference type="InterPro" id="IPR003313">
    <property type="entry name" value="AraC-bd"/>
</dbReference>
<comment type="caution">
    <text evidence="5">The sequence shown here is derived from an EMBL/GenBank/DDBJ whole genome shotgun (WGS) entry which is preliminary data.</text>
</comment>
<proteinExistence type="predicted"/>
<dbReference type="RefSeq" id="WP_109626112.1">
    <property type="nucleotide sequence ID" value="NZ_JANKBI010000003.1"/>
</dbReference>